<dbReference type="OrthoDB" id="4338944at2"/>
<dbReference type="Proteomes" id="UP000199063">
    <property type="component" value="Unassembled WGS sequence"/>
</dbReference>
<gene>
    <name evidence="1" type="ORF">SAMN05444921_12189</name>
</gene>
<organism evidence="1 2">
    <name type="scientific">Streptomyces wuyuanensis</name>
    <dbReference type="NCBI Taxonomy" id="1196353"/>
    <lineage>
        <taxon>Bacteria</taxon>
        <taxon>Bacillati</taxon>
        <taxon>Actinomycetota</taxon>
        <taxon>Actinomycetes</taxon>
        <taxon>Kitasatosporales</taxon>
        <taxon>Streptomycetaceae</taxon>
        <taxon>Streptomyces</taxon>
    </lineage>
</organism>
<name>A0A1G9ZCU7_9ACTN</name>
<dbReference type="RefSeq" id="WP_143041545.1">
    <property type="nucleotide sequence ID" value="NZ_FNHI01000021.1"/>
</dbReference>
<dbReference type="AlphaFoldDB" id="A0A1G9ZCU7"/>
<accession>A0A1G9ZCU7</accession>
<protein>
    <submittedName>
        <fullName evidence="1">Uncharacterized protein</fullName>
    </submittedName>
</protein>
<sequence length="122" mass="13730">MSRVSTNLSGELSPRAAEVRLAQYGERTKTWSTATYESGAEKALHEIALCLLEEVKRLRAEAERDVRWQIARDFEKYSRVAENLSWGEAYYIARDGLCTCRGGDKPCDAVDIRELVEGGESL</sequence>
<evidence type="ECO:0000313" key="1">
    <source>
        <dbReference type="EMBL" id="SDN19094.1"/>
    </source>
</evidence>
<dbReference type="EMBL" id="FNHI01000021">
    <property type="protein sequence ID" value="SDN19094.1"/>
    <property type="molecule type" value="Genomic_DNA"/>
</dbReference>
<reference evidence="2" key="1">
    <citation type="submission" date="2016-10" db="EMBL/GenBank/DDBJ databases">
        <authorList>
            <person name="Varghese N."/>
            <person name="Submissions S."/>
        </authorList>
    </citation>
    <scope>NUCLEOTIDE SEQUENCE [LARGE SCALE GENOMIC DNA]</scope>
    <source>
        <strain evidence="2">CGMCC 4.7042</strain>
    </source>
</reference>
<dbReference type="STRING" id="1196353.SAMN05444921_12189"/>
<evidence type="ECO:0000313" key="2">
    <source>
        <dbReference type="Proteomes" id="UP000199063"/>
    </source>
</evidence>
<keyword evidence="2" id="KW-1185">Reference proteome</keyword>
<dbReference type="GeneID" id="40832667"/>
<proteinExistence type="predicted"/>